<organism evidence="1 2">
    <name type="scientific">Fictibacillus aquaticus</name>
    <dbReference type="NCBI Taxonomy" id="2021314"/>
    <lineage>
        <taxon>Bacteria</taxon>
        <taxon>Bacillati</taxon>
        <taxon>Bacillota</taxon>
        <taxon>Bacilli</taxon>
        <taxon>Bacillales</taxon>
        <taxon>Fictibacillaceae</taxon>
        <taxon>Fictibacillus</taxon>
    </lineage>
</organism>
<evidence type="ECO:0008006" key="3">
    <source>
        <dbReference type="Google" id="ProtNLM"/>
    </source>
</evidence>
<evidence type="ECO:0000313" key="1">
    <source>
        <dbReference type="EMBL" id="OYD56100.1"/>
    </source>
</evidence>
<protein>
    <recommendedName>
        <fullName evidence="3">YcaO domain-containing protein</fullName>
    </recommendedName>
</protein>
<reference evidence="1 2" key="1">
    <citation type="submission" date="2017-07" db="EMBL/GenBank/DDBJ databases">
        <title>Fictibacillus sp. nov. GDSW-R2A3 Genome sequencing and assembly.</title>
        <authorList>
            <person name="Mayilraj S."/>
        </authorList>
    </citation>
    <scope>NUCLEOTIDE SEQUENCE [LARGE SCALE GENOMIC DNA]</scope>
    <source>
        <strain evidence="1 2">GDSW-R2A3</strain>
    </source>
</reference>
<keyword evidence="2" id="KW-1185">Reference proteome</keyword>
<gene>
    <name evidence="1" type="ORF">CGZ90_19320</name>
</gene>
<dbReference type="RefSeq" id="WP_094254138.1">
    <property type="nucleotide sequence ID" value="NZ_NOII01000052.1"/>
</dbReference>
<name>A0A235F4A4_9BACL</name>
<dbReference type="OrthoDB" id="2369163at2"/>
<dbReference type="Proteomes" id="UP000215059">
    <property type="component" value="Unassembled WGS sequence"/>
</dbReference>
<dbReference type="AlphaFoldDB" id="A0A235F4A4"/>
<evidence type="ECO:0000313" key="2">
    <source>
        <dbReference type="Proteomes" id="UP000215059"/>
    </source>
</evidence>
<sequence>MLPLFYTITSKECGIFHVWEEGELEQLPLSQCKVQTADPLSNGRAKLLPELICTGFTHEEARVDAGLNGIETYMKRMYDNSHSALAITGVGTGKTAAEGLSRALLNSLHHEFIKRTNEQDLSVSISLDITKIEDERCLYFLQSLQLSRSEPAIYLGKPLLGFPVVYVRSHGMWFGSIGLNKVLAVSRALQAALLAAQNKEININPYGAVFTSLSINNEKQQDVSCKSQPLHQTFLSALITLQKNQIIPQFFHLSAEPLLNKHLAGIFGVTLTEET</sequence>
<dbReference type="EMBL" id="NOII01000052">
    <property type="protein sequence ID" value="OYD56100.1"/>
    <property type="molecule type" value="Genomic_DNA"/>
</dbReference>
<accession>A0A235F4A4</accession>
<proteinExistence type="predicted"/>
<comment type="caution">
    <text evidence="1">The sequence shown here is derived from an EMBL/GenBank/DDBJ whole genome shotgun (WGS) entry which is preliminary data.</text>
</comment>